<accession>A0AAD7RHY5</accession>
<dbReference type="Proteomes" id="UP001221898">
    <property type="component" value="Unassembled WGS sequence"/>
</dbReference>
<comment type="caution">
    <text evidence="2">The sequence shown here is derived from an EMBL/GenBank/DDBJ whole genome shotgun (WGS) entry which is preliminary data.</text>
</comment>
<protein>
    <submittedName>
        <fullName evidence="2">Uncharacterized protein</fullName>
    </submittedName>
</protein>
<dbReference type="AlphaFoldDB" id="A0AAD7RHY5"/>
<reference evidence="2" key="1">
    <citation type="journal article" date="2023" name="Science">
        <title>Genome structures resolve the early diversification of teleost fishes.</title>
        <authorList>
            <person name="Parey E."/>
            <person name="Louis A."/>
            <person name="Montfort J."/>
            <person name="Bouchez O."/>
            <person name="Roques C."/>
            <person name="Iampietro C."/>
            <person name="Lluch J."/>
            <person name="Castinel A."/>
            <person name="Donnadieu C."/>
            <person name="Desvignes T."/>
            <person name="Floi Bucao C."/>
            <person name="Jouanno E."/>
            <person name="Wen M."/>
            <person name="Mejri S."/>
            <person name="Dirks R."/>
            <person name="Jansen H."/>
            <person name="Henkel C."/>
            <person name="Chen W.J."/>
            <person name="Zahm M."/>
            <person name="Cabau C."/>
            <person name="Klopp C."/>
            <person name="Thompson A.W."/>
            <person name="Robinson-Rechavi M."/>
            <person name="Braasch I."/>
            <person name="Lecointre G."/>
            <person name="Bobe J."/>
            <person name="Postlethwait J.H."/>
            <person name="Berthelot C."/>
            <person name="Roest Crollius H."/>
            <person name="Guiguen Y."/>
        </authorList>
    </citation>
    <scope>NUCLEOTIDE SEQUENCE</scope>
    <source>
        <strain evidence="2">NC1722</strain>
    </source>
</reference>
<evidence type="ECO:0000313" key="2">
    <source>
        <dbReference type="EMBL" id="KAJ8384400.1"/>
    </source>
</evidence>
<evidence type="ECO:0000313" key="3">
    <source>
        <dbReference type="Proteomes" id="UP001221898"/>
    </source>
</evidence>
<sequence length="153" mass="16087">MTGPGDGVMLQTSTLGLFLRSLFILSAHRGPPESGLLPRGDRTKSGEVGSGCAPNPVPPAQSRQRSVWAVVQHCGHAGNSGALRLVLKRRVLLSTGRLKRASLSSARSLEAPGRLNRHAAGNQSLAPTETPPPSPSITSNHPRVSPSNTTPYF</sequence>
<feature type="region of interest" description="Disordered" evidence="1">
    <location>
        <begin position="120"/>
        <end position="153"/>
    </location>
</feature>
<gene>
    <name evidence="2" type="ORF">AAFF_G00205330</name>
</gene>
<feature type="compositionally biased region" description="Polar residues" evidence="1">
    <location>
        <begin position="140"/>
        <end position="153"/>
    </location>
</feature>
<evidence type="ECO:0000256" key="1">
    <source>
        <dbReference type="SAM" id="MobiDB-lite"/>
    </source>
</evidence>
<proteinExistence type="predicted"/>
<dbReference type="EMBL" id="JAINUG010000272">
    <property type="protein sequence ID" value="KAJ8384400.1"/>
    <property type="molecule type" value="Genomic_DNA"/>
</dbReference>
<keyword evidence="3" id="KW-1185">Reference proteome</keyword>
<name>A0AAD7RHY5_9TELE</name>
<feature type="region of interest" description="Disordered" evidence="1">
    <location>
        <begin position="30"/>
        <end position="64"/>
    </location>
</feature>
<organism evidence="2 3">
    <name type="scientific">Aldrovandia affinis</name>
    <dbReference type="NCBI Taxonomy" id="143900"/>
    <lineage>
        <taxon>Eukaryota</taxon>
        <taxon>Metazoa</taxon>
        <taxon>Chordata</taxon>
        <taxon>Craniata</taxon>
        <taxon>Vertebrata</taxon>
        <taxon>Euteleostomi</taxon>
        <taxon>Actinopterygii</taxon>
        <taxon>Neopterygii</taxon>
        <taxon>Teleostei</taxon>
        <taxon>Notacanthiformes</taxon>
        <taxon>Halosauridae</taxon>
        <taxon>Aldrovandia</taxon>
    </lineage>
</organism>